<evidence type="ECO:0000256" key="1">
    <source>
        <dbReference type="SAM" id="Phobius"/>
    </source>
</evidence>
<proteinExistence type="predicted"/>
<name>A0A7H9CGT7_9BACT</name>
<reference evidence="2 3" key="1">
    <citation type="submission" date="2020-02" db="EMBL/GenBank/DDBJ databases">
        <title>Complete genome sequence of the novel Campylobacter species Candidatus Campylobacter infans.</title>
        <authorList>
            <person name="Duim B."/>
            <person name="Zomer A."/>
            <person name="van der Graaf L."/>
            <person name="Wagenaar J."/>
        </authorList>
    </citation>
    <scope>NUCLEOTIDE SEQUENCE [LARGE SCALE GENOMIC DNA]</scope>
    <source>
        <strain evidence="2 3">19S00001</strain>
    </source>
</reference>
<dbReference type="NCBIfam" id="TIGR00847">
    <property type="entry name" value="ccoS"/>
    <property type="match status" value="1"/>
</dbReference>
<dbReference type="Proteomes" id="UP000509414">
    <property type="component" value="Chromosome"/>
</dbReference>
<sequence length="72" mass="8176">MNAIIALMLGVSILLAFIALGALIWGIKTRQFEDYEKFLAGTKYDSEDSLNDAYKMEQRRKQASKKGYMPPD</sequence>
<dbReference type="Pfam" id="PF03597">
    <property type="entry name" value="FixS"/>
    <property type="match status" value="1"/>
</dbReference>
<organism evidence="2 3">
    <name type="scientific">Candidatus Campylobacter infans</name>
    <dbReference type="NCBI Taxonomy" id="2561898"/>
    <lineage>
        <taxon>Bacteria</taxon>
        <taxon>Pseudomonadati</taxon>
        <taxon>Campylobacterota</taxon>
        <taxon>Epsilonproteobacteria</taxon>
        <taxon>Campylobacterales</taxon>
        <taxon>Campylobacteraceae</taxon>
        <taxon>Campylobacter</taxon>
    </lineage>
</organism>
<accession>A0A7H9CGT7</accession>
<dbReference type="InterPro" id="IPR004714">
    <property type="entry name" value="Cyt_oxidase_maturation_cbb3"/>
</dbReference>
<evidence type="ECO:0000313" key="3">
    <source>
        <dbReference type="Proteomes" id="UP000509414"/>
    </source>
</evidence>
<keyword evidence="3" id="KW-1185">Reference proteome</keyword>
<keyword evidence="1" id="KW-1133">Transmembrane helix</keyword>
<protein>
    <submittedName>
        <fullName evidence="2">Cytochrome oxidase maturation protein, cbb3-type</fullName>
    </submittedName>
</protein>
<keyword evidence="1" id="KW-0472">Membrane</keyword>
<dbReference type="KEGG" id="cinf:CINF_0829"/>
<feature type="transmembrane region" description="Helical" evidence="1">
    <location>
        <begin position="6"/>
        <end position="27"/>
    </location>
</feature>
<dbReference type="RefSeq" id="WP_178696480.1">
    <property type="nucleotide sequence ID" value="NZ_CP049075.1"/>
</dbReference>
<keyword evidence="1" id="KW-0812">Transmembrane</keyword>
<dbReference type="EMBL" id="CP049075">
    <property type="protein sequence ID" value="QLI05343.1"/>
    <property type="molecule type" value="Genomic_DNA"/>
</dbReference>
<gene>
    <name evidence="2" type="primary">ccoS</name>
    <name evidence="2" type="ORF">CINF_0829</name>
</gene>
<evidence type="ECO:0000313" key="2">
    <source>
        <dbReference type="EMBL" id="QLI05343.1"/>
    </source>
</evidence>
<dbReference type="AlphaFoldDB" id="A0A7H9CGT7"/>